<protein>
    <submittedName>
        <fullName evidence="2">Uncharacterized protein</fullName>
    </submittedName>
</protein>
<feature type="region of interest" description="Disordered" evidence="1">
    <location>
        <begin position="22"/>
        <end position="45"/>
    </location>
</feature>
<evidence type="ECO:0000256" key="1">
    <source>
        <dbReference type="SAM" id="MobiDB-lite"/>
    </source>
</evidence>
<sequence>MEEKKAAAPRNVQVVFYGAERAESSSCEGRARPAPPAPPPSRRARRIVTRAHFTRSYDTPPPTKRRPLVEPSFCCACDAIPPRGQRTARYDLSKFARSAVLVTSLGGRKSC</sequence>
<evidence type="ECO:0000313" key="3">
    <source>
        <dbReference type="Proteomes" id="UP000299102"/>
    </source>
</evidence>
<dbReference type="Proteomes" id="UP000299102">
    <property type="component" value="Unassembled WGS sequence"/>
</dbReference>
<dbReference type="EMBL" id="BGZK01000250">
    <property type="protein sequence ID" value="GBP31744.1"/>
    <property type="molecule type" value="Genomic_DNA"/>
</dbReference>
<comment type="caution">
    <text evidence="2">The sequence shown here is derived from an EMBL/GenBank/DDBJ whole genome shotgun (WGS) entry which is preliminary data.</text>
</comment>
<proteinExistence type="predicted"/>
<evidence type="ECO:0000313" key="2">
    <source>
        <dbReference type="EMBL" id="GBP31744.1"/>
    </source>
</evidence>
<name>A0A4C1V114_EUMVA</name>
<reference evidence="2 3" key="1">
    <citation type="journal article" date="2019" name="Commun. Biol.">
        <title>The bagworm genome reveals a unique fibroin gene that provides high tensile strength.</title>
        <authorList>
            <person name="Kono N."/>
            <person name="Nakamura H."/>
            <person name="Ohtoshi R."/>
            <person name="Tomita M."/>
            <person name="Numata K."/>
            <person name="Arakawa K."/>
        </authorList>
    </citation>
    <scope>NUCLEOTIDE SEQUENCE [LARGE SCALE GENOMIC DNA]</scope>
</reference>
<organism evidence="2 3">
    <name type="scientific">Eumeta variegata</name>
    <name type="common">Bagworm moth</name>
    <name type="synonym">Eumeta japonica</name>
    <dbReference type="NCBI Taxonomy" id="151549"/>
    <lineage>
        <taxon>Eukaryota</taxon>
        <taxon>Metazoa</taxon>
        <taxon>Ecdysozoa</taxon>
        <taxon>Arthropoda</taxon>
        <taxon>Hexapoda</taxon>
        <taxon>Insecta</taxon>
        <taxon>Pterygota</taxon>
        <taxon>Neoptera</taxon>
        <taxon>Endopterygota</taxon>
        <taxon>Lepidoptera</taxon>
        <taxon>Glossata</taxon>
        <taxon>Ditrysia</taxon>
        <taxon>Tineoidea</taxon>
        <taxon>Psychidae</taxon>
        <taxon>Oiketicinae</taxon>
        <taxon>Eumeta</taxon>
    </lineage>
</organism>
<gene>
    <name evidence="2" type="ORF">EVAR_4982_1</name>
</gene>
<keyword evidence="3" id="KW-1185">Reference proteome</keyword>
<dbReference type="AlphaFoldDB" id="A0A4C1V114"/>
<accession>A0A4C1V114</accession>